<name>A0A3B1D3D6_9ZZZZ</name>
<keyword evidence="5" id="KW-0408">Iron</keyword>
<gene>
    <name evidence="9" type="ORF">MNBD_NITROSPIRAE03-284</name>
</gene>
<dbReference type="HAMAP" id="MF_00917">
    <property type="entry name" value="QueE"/>
    <property type="match status" value="1"/>
</dbReference>
<evidence type="ECO:0000256" key="2">
    <source>
        <dbReference type="ARBA" id="ARBA00022691"/>
    </source>
</evidence>
<dbReference type="PIRSF" id="PIRSF000370">
    <property type="entry name" value="QueE"/>
    <property type="match status" value="1"/>
</dbReference>
<evidence type="ECO:0000256" key="6">
    <source>
        <dbReference type="ARBA" id="ARBA00023014"/>
    </source>
</evidence>
<keyword evidence="3" id="KW-0479">Metal-binding</keyword>
<feature type="domain" description="Radical SAM core" evidence="8">
    <location>
        <begin position="22"/>
        <end position="211"/>
    </location>
</feature>
<keyword evidence="2" id="KW-0949">S-adenosyl-L-methionine</keyword>
<dbReference type="SUPFAM" id="SSF102114">
    <property type="entry name" value="Radical SAM enzymes"/>
    <property type="match status" value="1"/>
</dbReference>
<dbReference type="PANTHER" id="PTHR42836">
    <property type="entry name" value="7-CARBOXY-7-DEAZAGUANINE SYNTHASE"/>
    <property type="match status" value="1"/>
</dbReference>
<keyword evidence="6" id="KW-0411">Iron-sulfur</keyword>
<dbReference type="GO" id="GO:0051539">
    <property type="term" value="F:4 iron, 4 sulfur cluster binding"/>
    <property type="evidence" value="ECO:0007669"/>
    <property type="project" value="UniProtKB-KW"/>
</dbReference>
<evidence type="ECO:0000256" key="7">
    <source>
        <dbReference type="ARBA" id="ARBA00023239"/>
    </source>
</evidence>
<protein>
    <submittedName>
        <fullName evidence="9">7-carboxy-7-deazaguanine synthase</fullName>
        <ecNumber evidence="9">4.3.99.3</ecNumber>
    </submittedName>
</protein>
<evidence type="ECO:0000256" key="3">
    <source>
        <dbReference type="ARBA" id="ARBA00022723"/>
    </source>
</evidence>
<dbReference type="InterPro" id="IPR024924">
    <property type="entry name" value="7-CO-7-deazaguanine_synth-like"/>
</dbReference>
<keyword evidence="4" id="KW-0460">Magnesium</keyword>
<dbReference type="SFLD" id="SFLDS00029">
    <property type="entry name" value="Radical_SAM"/>
    <property type="match status" value="1"/>
</dbReference>
<dbReference type="InterPro" id="IPR013785">
    <property type="entry name" value="Aldolase_TIM"/>
</dbReference>
<evidence type="ECO:0000256" key="4">
    <source>
        <dbReference type="ARBA" id="ARBA00022842"/>
    </source>
</evidence>
<dbReference type="CDD" id="cd01335">
    <property type="entry name" value="Radical_SAM"/>
    <property type="match status" value="1"/>
</dbReference>
<dbReference type="GO" id="GO:0046872">
    <property type="term" value="F:metal ion binding"/>
    <property type="evidence" value="ECO:0007669"/>
    <property type="project" value="UniProtKB-KW"/>
</dbReference>
<keyword evidence="7 9" id="KW-0456">Lyase</keyword>
<dbReference type="PANTHER" id="PTHR42836:SF1">
    <property type="entry name" value="7-CARBOXY-7-DEAZAGUANINE SYNTHASE"/>
    <property type="match status" value="1"/>
</dbReference>
<dbReference type="PROSITE" id="PS51918">
    <property type="entry name" value="RADICAL_SAM"/>
    <property type="match status" value="1"/>
</dbReference>
<sequence length="215" mass="23643">MTDDARLKICETFVSIQGESSYAGQPCFFVRLTGCNLRCHCCDTTYAYSDGKEMDIGEILSGARDSGVGLVEVTGGEPLLQKGTPALIKSLCDEGFSVLVETNGSMKIDGIDSRAVVILDIKTPGSGMAEEMFYGNLEILRPHDEIKFVIADRADYVWTKGVIEKFGLAGRNILLSPSFGLLAPEVLVKWIIEDRLNVRLNLQLHKYVFGDRRGV</sequence>
<evidence type="ECO:0000259" key="8">
    <source>
        <dbReference type="PROSITE" id="PS51918"/>
    </source>
</evidence>
<dbReference type="EC" id="4.3.99.3" evidence="9"/>
<reference evidence="9" key="1">
    <citation type="submission" date="2018-06" db="EMBL/GenBank/DDBJ databases">
        <authorList>
            <person name="Zhirakovskaya E."/>
        </authorList>
    </citation>
    <scope>NUCLEOTIDE SEQUENCE</scope>
</reference>
<dbReference type="AlphaFoldDB" id="A0A3B1D3D6"/>
<proteinExistence type="inferred from homology"/>
<accession>A0A3B1D3D6</accession>
<dbReference type="Gene3D" id="3.20.20.70">
    <property type="entry name" value="Aldolase class I"/>
    <property type="match status" value="1"/>
</dbReference>
<dbReference type="Pfam" id="PF04055">
    <property type="entry name" value="Radical_SAM"/>
    <property type="match status" value="1"/>
</dbReference>
<evidence type="ECO:0000256" key="1">
    <source>
        <dbReference type="ARBA" id="ARBA00022485"/>
    </source>
</evidence>
<keyword evidence="1" id="KW-0004">4Fe-4S</keyword>
<dbReference type="GO" id="GO:0016829">
    <property type="term" value="F:lyase activity"/>
    <property type="evidence" value="ECO:0007669"/>
    <property type="project" value="UniProtKB-KW"/>
</dbReference>
<dbReference type="EMBL" id="UOGI01000074">
    <property type="protein sequence ID" value="VAX30508.1"/>
    <property type="molecule type" value="Genomic_DNA"/>
</dbReference>
<organism evidence="9">
    <name type="scientific">hydrothermal vent metagenome</name>
    <dbReference type="NCBI Taxonomy" id="652676"/>
    <lineage>
        <taxon>unclassified sequences</taxon>
        <taxon>metagenomes</taxon>
        <taxon>ecological metagenomes</taxon>
    </lineage>
</organism>
<evidence type="ECO:0000256" key="5">
    <source>
        <dbReference type="ARBA" id="ARBA00023004"/>
    </source>
</evidence>
<dbReference type="InterPro" id="IPR007197">
    <property type="entry name" value="rSAM"/>
</dbReference>
<dbReference type="InterPro" id="IPR058240">
    <property type="entry name" value="rSAM_sf"/>
</dbReference>
<evidence type="ECO:0000313" key="9">
    <source>
        <dbReference type="EMBL" id="VAX30508.1"/>
    </source>
</evidence>